<dbReference type="EC" id="5.4.99.29" evidence="9"/>
<accession>A0ABM7YJG3</accession>
<keyword evidence="3" id="KW-0819">tRNA processing</keyword>
<dbReference type="PANTHER" id="PTHR21600">
    <property type="entry name" value="MITOCHONDRIAL RNA PSEUDOURIDINE SYNTHASE"/>
    <property type="match status" value="1"/>
</dbReference>
<dbReference type="InterPro" id="IPR006224">
    <property type="entry name" value="PsdUridine_synth_RluA-like_CS"/>
</dbReference>
<comment type="function">
    <text evidence="7">Dual specificity enzyme that catalyzes the synthesis of pseudouridine from uracil-746 in 23S ribosomal RNA and from uracil-32 in the anticodon stem and loop of transfer RNAs.</text>
</comment>
<evidence type="ECO:0000256" key="11">
    <source>
        <dbReference type="ARBA" id="ARBA00041266"/>
    </source>
</evidence>
<evidence type="ECO:0000256" key="8">
    <source>
        <dbReference type="ARBA" id="ARBA00038944"/>
    </source>
</evidence>
<dbReference type="Pfam" id="PF00849">
    <property type="entry name" value="PseudoU_synth_2"/>
    <property type="match status" value="1"/>
</dbReference>
<proteinExistence type="inferred from homology"/>
<dbReference type="CDD" id="cd02869">
    <property type="entry name" value="PseudoU_synth_RluA_like"/>
    <property type="match status" value="1"/>
</dbReference>
<dbReference type="SUPFAM" id="SSF55120">
    <property type="entry name" value="Pseudouridine synthase"/>
    <property type="match status" value="1"/>
</dbReference>
<name>A0ABM7YJG3_9BURK</name>
<comment type="similarity">
    <text evidence="1">Belongs to the pseudouridine synthase RluA family.</text>
</comment>
<evidence type="ECO:0000256" key="7">
    <source>
        <dbReference type="ARBA" id="ARBA00037305"/>
    </source>
</evidence>
<dbReference type="PROSITE" id="PS01129">
    <property type="entry name" value="PSI_RLU"/>
    <property type="match status" value="1"/>
</dbReference>
<evidence type="ECO:0000256" key="1">
    <source>
        <dbReference type="ARBA" id="ARBA00010876"/>
    </source>
</evidence>
<dbReference type="Proteomes" id="UP001057498">
    <property type="component" value="Chromosome"/>
</dbReference>
<feature type="domain" description="Pseudouridine synthase RsuA/RluA-like" evidence="16">
    <location>
        <begin position="49"/>
        <end position="197"/>
    </location>
</feature>
<evidence type="ECO:0000313" key="17">
    <source>
        <dbReference type="EMBL" id="BDI04575.1"/>
    </source>
</evidence>
<dbReference type="RefSeq" id="WP_428985584.1">
    <property type="nucleotide sequence ID" value="NZ_AP025730.1"/>
</dbReference>
<evidence type="ECO:0000256" key="5">
    <source>
        <dbReference type="ARBA" id="ARBA00036184"/>
    </source>
</evidence>
<evidence type="ECO:0000256" key="6">
    <source>
        <dbReference type="ARBA" id="ARBA00036916"/>
    </source>
</evidence>
<evidence type="ECO:0000313" key="18">
    <source>
        <dbReference type="Proteomes" id="UP001057498"/>
    </source>
</evidence>
<organism evidence="17 18">
    <name type="scientific">Sphaerotilus microaerophilus</name>
    <dbReference type="NCBI Taxonomy" id="2914710"/>
    <lineage>
        <taxon>Bacteria</taxon>
        <taxon>Pseudomonadati</taxon>
        <taxon>Pseudomonadota</taxon>
        <taxon>Betaproteobacteria</taxon>
        <taxon>Burkholderiales</taxon>
        <taxon>Sphaerotilaceae</taxon>
        <taxon>Sphaerotilus</taxon>
    </lineage>
</organism>
<evidence type="ECO:0000256" key="10">
    <source>
        <dbReference type="ARBA" id="ARBA00039988"/>
    </source>
</evidence>
<keyword evidence="4" id="KW-0413">Isomerase</keyword>
<evidence type="ECO:0000256" key="13">
    <source>
        <dbReference type="ARBA" id="ARBA00042844"/>
    </source>
</evidence>
<dbReference type="PANTHER" id="PTHR21600:SF91">
    <property type="entry name" value="DUAL-SPECIFICITY RNA PSEUDOURIDINE SYNTHASE RLUA"/>
    <property type="match status" value="1"/>
</dbReference>
<comment type="catalytic activity">
    <reaction evidence="5">
        <text>uridine(32) in tRNA = pseudouridine(32) in tRNA</text>
        <dbReference type="Rhea" id="RHEA:42544"/>
        <dbReference type="Rhea" id="RHEA-COMP:10107"/>
        <dbReference type="Rhea" id="RHEA-COMP:10108"/>
        <dbReference type="ChEBI" id="CHEBI:65314"/>
        <dbReference type="ChEBI" id="CHEBI:65315"/>
        <dbReference type="EC" id="5.4.99.28"/>
    </reaction>
</comment>
<gene>
    <name evidence="17" type="primary">rluA</name>
    <name evidence="17" type="ORF">CATMQ487_15450</name>
</gene>
<dbReference type="EMBL" id="AP025730">
    <property type="protein sequence ID" value="BDI04575.1"/>
    <property type="molecule type" value="Genomic_DNA"/>
</dbReference>
<dbReference type="InterPro" id="IPR020103">
    <property type="entry name" value="PsdUridine_synth_cat_dom_sf"/>
</dbReference>
<evidence type="ECO:0000256" key="15">
    <source>
        <dbReference type="ARBA" id="ARBA00043143"/>
    </source>
</evidence>
<reference evidence="17" key="1">
    <citation type="submission" date="2022-04" db="EMBL/GenBank/DDBJ databases">
        <title>Whole genome sequence of Sphaerotilus sp. FB-5.</title>
        <authorList>
            <person name="Takeda M."/>
            <person name="Narihara S."/>
            <person name="Akimoto M."/>
            <person name="Akimoto R."/>
            <person name="Nishiyashiki S."/>
            <person name="Murakami T."/>
        </authorList>
    </citation>
    <scope>NUCLEOTIDE SEQUENCE</scope>
    <source>
        <strain evidence="17">FB-5</strain>
    </source>
</reference>
<evidence type="ECO:0000256" key="9">
    <source>
        <dbReference type="ARBA" id="ARBA00038945"/>
    </source>
</evidence>
<evidence type="ECO:0000256" key="2">
    <source>
        <dbReference type="ARBA" id="ARBA00022552"/>
    </source>
</evidence>
<dbReference type="InterPro" id="IPR050188">
    <property type="entry name" value="RluA_PseudoU_synthase"/>
</dbReference>
<comment type="catalytic activity">
    <reaction evidence="6">
        <text>uridine(746) in 23S rRNA = pseudouridine(746) in 23S rRNA</text>
        <dbReference type="Rhea" id="RHEA:42548"/>
        <dbReference type="Rhea" id="RHEA-COMP:10109"/>
        <dbReference type="Rhea" id="RHEA-COMP:10110"/>
        <dbReference type="ChEBI" id="CHEBI:65314"/>
        <dbReference type="ChEBI" id="CHEBI:65315"/>
        <dbReference type="EC" id="5.4.99.29"/>
    </reaction>
</comment>
<keyword evidence="18" id="KW-1185">Reference proteome</keyword>
<dbReference type="Gene3D" id="3.30.2350.10">
    <property type="entry name" value="Pseudouridine synthase"/>
    <property type="match status" value="1"/>
</dbReference>
<evidence type="ECO:0000259" key="16">
    <source>
        <dbReference type="Pfam" id="PF00849"/>
    </source>
</evidence>
<keyword evidence="2" id="KW-0698">rRNA processing</keyword>
<protein>
    <recommendedName>
        <fullName evidence="10">Dual-specificity RNA pseudouridine synthase RluA</fullName>
        <ecNumber evidence="8">5.4.99.28</ecNumber>
        <ecNumber evidence="9">5.4.99.29</ecNumber>
    </recommendedName>
    <alternativeName>
        <fullName evidence="11">23S rRNA pseudouridine(746) synthase</fullName>
    </alternativeName>
    <alternativeName>
        <fullName evidence="14">Ribosomal large subunit pseudouridine synthase A</fullName>
    </alternativeName>
    <alternativeName>
        <fullName evidence="13">rRNA pseudouridylate synthase A</fullName>
    </alternativeName>
    <alternativeName>
        <fullName evidence="15">rRNA-uridine isomerase A</fullName>
    </alternativeName>
    <alternativeName>
        <fullName evidence="12">tRNA pseudouridine(32) synthase</fullName>
    </alternativeName>
</protein>
<evidence type="ECO:0000256" key="4">
    <source>
        <dbReference type="ARBA" id="ARBA00023235"/>
    </source>
</evidence>
<sequence>MQRFTRLLTPVAQPVPIPAFPAPPAPSRLPPPARTAQEDIGILHADAALLVVLKPAGMLSVPGRGEERADCVATRVQARYPDALVVHRLDMATSGLMLFGLGLAAQRTLSRSFERREVSKRYLAVVDKLVLQDEGSVTSPLICDWPNRPRQRVDELRGKPALTHWRVLERDVAQNCSRVELQPVTGRSHQLRVHLQSIGHPILGDELYASPEAFARSPRLLLHACQIGLPHPVSGAWMAFEDPAPF</sequence>
<dbReference type="EC" id="5.4.99.28" evidence="8"/>
<evidence type="ECO:0000256" key="12">
    <source>
        <dbReference type="ARBA" id="ARBA00042372"/>
    </source>
</evidence>
<dbReference type="InterPro" id="IPR006145">
    <property type="entry name" value="PsdUridine_synth_RsuA/RluA"/>
</dbReference>
<evidence type="ECO:0000256" key="3">
    <source>
        <dbReference type="ARBA" id="ARBA00022694"/>
    </source>
</evidence>
<evidence type="ECO:0000256" key="14">
    <source>
        <dbReference type="ARBA" id="ARBA00042883"/>
    </source>
</evidence>